<feature type="coiled-coil region" evidence="3">
    <location>
        <begin position="176"/>
        <end position="237"/>
    </location>
</feature>
<sequence length="466" mass="49834">MRLTVPAASLAMLLAGCAPLAPQPAADAGLPARFATDAGDPAAAPPAWRDYFADPALQAQIEQALTHNRDRALALARLDEARALAGLQASQRAPQIVLDAQGQRTRVPADLNLTRRPLMGNDFQLGLGLTSWELDLWGRLASLDTAARQAWLASDAAAQALTLSLVHQVAQTWLQLAELDERLRLARRALDSREETLRIFTRRVEVGATSRLALTQVRLLQTQAAALVSQLQQQREAQWQALTLLTGGAPAAGEPRLTELAPLRAGLPAELLRRRPDLVAAEHQLRAADANVKAARAAYLPRIGLTAAFGSASAELSGLLKAGSSAWSVTPDVALPLLDGGRREQALAVQQARRQQAVLAYERAVQGALRDVNDALSARQRYAEQLDIAGQTLATQAERARLALRRYDTGAAAFLEVLDAQRDLLAAEQQQVQARRALLASQAGLYAALGGGDLTTPEPAPQGARP</sequence>
<dbReference type="InterPro" id="IPR003423">
    <property type="entry name" value="OMP_efflux"/>
</dbReference>
<keyword evidence="2" id="KW-0564">Palmitate</keyword>
<keyword evidence="2" id="KW-0449">Lipoprotein</keyword>
<protein>
    <submittedName>
        <fullName evidence="4">Efflux transporter outer membrane subunit</fullName>
    </submittedName>
</protein>
<reference evidence="4 5" key="1">
    <citation type="submission" date="2021-12" db="EMBL/GenBank/DDBJ databases">
        <title>Genome seq of P8.</title>
        <authorList>
            <person name="Seo T."/>
        </authorList>
    </citation>
    <scope>NUCLEOTIDE SEQUENCE [LARGE SCALE GENOMIC DNA]</scope>
    <source>
        <strain evidence="4 5">P8</strain>
    </source>
</reference>
<keyword evidence="2" id="KW-1134">Transmembrane beta strand</keyword>
<comment type="caution">
    <text evidence="4">The sequence shown here is derived from an EMBL/GenBank/DDBJ whole genome shotgun (WGS) entry which is preliminary data.</text>
</comment>
<accession>A0ABS8Y1Y8</accession>
<evidence type="ECO:0000256" key="1">
    <source>
        <dbReference type="ARBA" id="ARBA00007613"/>
    </source>
</evidence>
<evidence type="ECO:0000256" key="3">
    <source>
        <dbReference type="SAM" id="Coils"/>
    </source>
</evidence>
<dbReference type="PANTHER" id="PTHR30203">
    <property type="entry name" value="OUTER MEMBRANE CATION EFFLUX PROTEIN"/>
    <property type="match status" value="1"/>
</dbReference>
<dbReference type="Gene3D" id="1.20.1600.10">
    <property type="entry name" value="Outer membrane efflux proteins (OEP)"/>
    <property type="match status" value="1"/>
</dbReference>
<comment type="similarity">
    <text evidence="1 2">Belongs to the outer membrane factor (OMF) (TC 1.B.17) family.</text>
</comment>
<gene>
    <name evidence="4" type="ORF">LXT13_22275</name>
</gene>
<dbReference type="PROSITE" id="PS51257">
    <property type="entry name" value="PROKAR_LIPOPROTEIN"/>
    <property type="match status" value="1"/>
</dbReference>
<dbReference type="Pfam" id="PF02321">
    <property type="entry name" value="OEP"/>
    <property type="match status" value="2"/>
</dbReference>
<dbReference type="Gene3D" id="2.20.200.10">
    <property type="entry name" value="Outer membrane efflux proteins (OEP)"/>
    <property type="match status" value="1"/>
</dbReference>
<name>A0ABS8Y1Y8_9BURK</name>
<keyword evidence="5" id="KW-1185">Reference proteome</keyword>
<keyword evidence="2" id="KW-0812">Transmembrane</keyword>
<dbReference type="RefSeq" id="WP_233374504.1">
    <property type="nucleotide sequence ID" value="NZ_JAJTWU010000009.1"/>
</dbReference>
<feature type="chain" id="PRO_5044989342" evidence="2">
    <location>
        <begin position="21"/>
        <end position="466"/>
    </location>
</feature>
<dbReference type="Proteomes" id="UP001200741">
    <property type="component" value="Unassembled WGS sequence"/>
</dbReference>
<evidence type="ECO:0000313" key="5">
    <source>
        <dbReference type="Proteomes" id="UP001200741"/>
    </source>
</evidence>
<dbReference type="NCBIfam" id="TIGR01845">
    <property type="entry name" value="outer_NodT"/>
    <property type="match status" value="1"/>
</dbReference>
<proteinExistence type="inferred from homology"/>
<dbReference type="PANTHER" id="PTHR30203:SF32">
    <property type="entry name" value="CATION EFFLUX SYSTEM PROTEIN CUSC"/>
    <property type="match status" value="1"/>
</dbReference>
<keyword evidence="3" id="KW-0175">Coiled coil</keyword>
<dbReference type="SUPFAM" id="SSF56954">
    <property type="entry name" value="Outer membrane efflux proteins (OEP)"/>
    <property type="match status" value="1"/>
</dbReference>
<keyword evidence="2" id="KW-0732">Signal</keyword>
<feature type="signal peptide" evidence="2">
    <location>
        <begin position="1"/>
        <end position="20"/>
    </location>
</feature>
<dbReference type="InterPro" id="IPR010131">
    <property type="entry name" value="MdtP/NodT-like"/>
</dbReference>
<comment type="subcellular location">
    <subcellularLocation>
        <location evidence="2">Cell membrane</location>
        <topology evidence="2">Lipid-anchor</topology>
    </subcellularLocation>
</comment>
<organism evidence="4 5">
    <name type="scientific">Pelomonas cellulosilytica</name>
    <dbReference type="NCBI Taxonomy" id="2906762"/>
    <lineage>
        <taxon>Bacteria</taxon>
        <taxon>Pseudomonadati</taxon>
        <taxon>Pseudomonadota</taxon>
        <taxon>Betaproteobacteria</taxon>
        <taxon>Burkholderiales</taxon>
        <taxon>Sphaerotilaceae</taxon>
        <taxon>Roseateles</taxon>
    </lineage>
</organism>
<dbReference type="EMBL" id="JAJTWU010000009">
    <property type="protein sequence ID" value="MCE4557127.1"/>
    <property type="molecule type" value="Genomic_DNA"/>
</dbReference>
<evidence type="ECO:0000313" key="4">
    <source>
        <dbReference type="EMBL" id="MCE4557127.1"/>
    </source>
</evidence>
<keyword evidence="2" id="KW-0472">Membrane</keyword>
<evidence type="ECO:0000256" key="2">
    <source>
        <dbReference type="RuleBase" id="RU362097"/>
    </source>
</evidence>